<gene>
    <name evidence="3" type="ORF">E5139_04200</name>
</gene>
<sequence>MAETAAASRRTRETIGRPTTTLTAWTLATTNTVGFVLAVLVPAYASGGLSDVLPSLNTAVGVAGFLALWLVVGATTHWLLGHVDPSSDSPVRLTLWAGSCGALAGIVFLVGIVVGLGVPAAVVGSFGLQTVVLLAATGTPVAAIVGAVVGIAAGLLDVVLLRIADRVTPPSDRQ</sequence>
<reference evidence="3 4" key="1">
    <citation type="submission" date="2019-04" db="EMBL/GenBank/DDBJ databases">
        <title>Complete genome sequence of Arthrobacter sp. ZXY-2 associated with effective atrazine degradation and salt adaptation.</title>
        <authorList>
            <person name="Zhao X."/>
        </authorList>
    </citation>
    <scope>NUCLEOTIDE SEQUENCE [LARGE SCALE GENOMIC DNA]</scope>
    <source>
        <strain evidence="4">ZP60</strain>
    </source>
</reference>
<evidence type="ECO:0000256" key="1">
    <source>
        <dbReference type="SAM" id="Phobius"/>
    </source>
</evidence>
<feature type="transmembrane region" description="Helical" evidence="1">
    <location>
        <begin position="21"/>
        <end position="44"/>
    </location>
</feature>
<reference evidence="3 4" key="2">
    <citation type="submission" date="2019-04" db="EMBL/GenBank/DDBJ databases">
        <authorList>
            <person name="Yang S."/>
            <person name="Wei W."/>
        </authorList>
    </citation>
    <scope>NUCLEOTIDE SEQUENCE [LARGE SCALE GENOMIC DNA]</scope>
    <source>
        <strain evidence="4">ZP60</strain>
    </source>
</reference>
<name>A0A4D6KHQ0_9EURY</name>
<dbReference type="RefSeq" id="WP_012807711.1">
    <property type="nucleotide sequence ID" value="NZ_CP039375.1"/>
</dbReference>
<organism evidence="3 4">
    <name type="scientific">Halomicrobium mukohataei</name>
    <dbReference type="NCBI Taxonomy" id="57705"/>
    <lineage>
        <taxon>Archaea</taxon>
        <taxon>Methanobacteriati</taxon>
        <taxon>Methanobacteriota</taxon>
        <taxon>Stenosarchaea group</taxon>
        <taxon>Halobacteria</taxon>
        <taxon>Halobacteriales</taxon>
        <taxon>Haloarculaceae</taxon>
        <taxon>Halomicrobium</taxon>
    </lineage>
</organism>
<feature type="transmembrane region" description="Helical" evidence="1">
    <location>
        <begin position="93"/>
        <end position="121"/>
    </location>
</feature>
<dbReference type="InterPro" id="IPR058271">
    <property type="entry name" value="DUF7965"/>
</dbReference>
<dbReference type="AlphaFoldDB" id="A0A4D6KHQ0"/>
<proteinExistence type="predicted"/>
<evidence type="ECO:0000313" key="3">
    <source>
        <dbReference type="EMBL" id="QCD64876.1"/>
    </source>
</evidence>
<keyword evidence="1" id="KW-0812">Transmembrane</keyword>
<evidence type="ECO:0000259" key="2">
    <source>
        <dbReference type="Pfam" id="PF25913"/>
    </source>
</evidence>
<protein>
    <recommendedName>
        <fullName evidence="2">DUF7965 domain-containing protein</fullName>
    </recommendedName>
</protein>
<dbReference type="GeneID" id="42178110"/>
<feature type="transmembrane region" description="Helical" evidence="1">
    <location>
        <begin position="56"/>
        <end position="81"/>
    </location>
</feature>
<accession>A0A4D6KHQ0</accession>
<feature type="domain" description="DUF7965" evidence="2">
    <location>
        <begin position="21"/>
        <end position="173"/>
    </location>
</feature>
<dbReference type="Pfam" id="PF25913">
    <property type="entry name" value="DUF7965"/>
    <property type="match status" value="1"/>
</dbReference>
<dbReference type="EMBL" id="CP039375">
    <property type="protein sequence ID" value="QCD64876.1"/>
    <property type="molecule type" value="Genomic_DNA"/>
</dbReference>
<keyword evidence="1" id="KW-1133">Transmembrane helix</keyword>
<keyword evidence="1" id="KW-0472">Membrane</keyword>
<feature type="transmembrane region" description="Helical" evidence="1">
    <location>
        <begin position="141"/>
        <end position="164"/>
    </location>
</feature>
<dbReference type="Proteomes" id="UP000297053">
    <property type="component" value="Chromosome"/>
</dbReference>
<evidence type="ECO:0000313" key="4">
    <source>
        <dbReference type="Proteomes" id="UP000297053"/>
    </source>
</evidence>
<dbReference type="KEGG" id="halz:E5139_04200"/>